<proteinExistence type="predicted"/>
<gene>
    <name evidence="7" type="ORF">L1785_15035</name>
</gene>
<evidence type="ECO:0000256" key="6">
    <source>
        <dbReference type="SAM" id="Phobius"/>
    </source>
</evidence>
<dbReference type="InterPro" id="IPR007318">
    <property type="entry name" value="Phopholipid_MeTrfase"/>
</dbReference>
<sequence length="430" mass="45304">MTTATLVRGLALMVPLLAVVLLCARRPPTDRETGAVITATAWVALVLLPVNLVASSAGWWRFAAEGAVWHGIPIDLWLGWSLLWGAVPALALRGPAVRPVARLALTGAALVWTDLALMPLGEPVVVLGGSWLVGEAVAVATALVPALFLADATLRRRHLAVRAWAQALWAGGLVLVVPVAALAPEPRWPAVVTTTGVQLVLVACLPGLAAMRELAAVGGGTPLPYDPPARLVVSGPYAYVRNPMQASVAVAYAGLALVLGDPRSLVGTLVVVAYSAGLAAWHEGDRLRRDFGDPWSRYRRAVPAWLPAWRPRSALTGTLWVAADCDLCTGVARWFAARDARGLAVRPAAEHPDVLYRITYEAPGIRVQGISAVARALGHVHLGWALAGWALDVPVVRHFAQLCADAFGGGPRPSRGSCVTDGARRPPRAA</sequence>
<evidence type="ECO:0000256" key="3">
    <source>
        <dbReference type="ARBA" id="ARBA00022989"/>
    </source>
</evidence>
<feature type="region of interest" description="Disordered" evidence="5">
    <location>
        <begin position="410"/>
        <end position="430"/>
    </location>
</feature>
<feature type="transmembrane region" description="Helical" evidence="6">
    <location>
        <begin position="99"/>
        <end position="118"/>
    </location>
</feature>
<accession>A0AA41QHK5</accession>
<keyword evidence="4 6" id="KW-0472">Membrane</keyword>
<dbReference type="GO" id="GO:0012505">
    <property type="term" value="C:endomembrane system"/>
    <property type="evidence" value="ECO:0007669"/>
    <property type="project" value="UniProtKB-SubCell"/>
</dbReference>
<dbReference type="Gene3D" id="1.20.120.1630">
    <property type="match status" value="1"/>
</dbReference>
<comment type="subcellular location">
    <subcellularLocation>
        <location evidence="1">Endomembrane system</location>
        <topology evidence="1">Multi-pass membrane protein</topology>
    </subcellularLocation>
</comment>
<feature type="transmembrane region" description="Helical" evidence="6">
    <location>
        <begin position="72"/>
        <end position="92"/>
    </location>
</feature>
<feature type="transmembrane region" description="Helical" evidence="6">
    <location>
        <begin position="161"/>
        <end position="182"/>
    </location>
</feature>
<dbReference type="Proteomes" id="UP001165405">
    <property type="component" value="Unassembled WGS sequence"/>
</dbReference>
<evidence type="ECO:0000256" key="4">
    <source>
        <dbReference type="ARBA" id="ARBA00023136"/>
    </source>
</evidence>
<dbReference type="Pfam" id="PF04191">
    <property type="entry name" value="PEMT"/>
    <property type="match status" value="1"/>
</dbReference>
<evidence type="ECO:0000313" key="8">
    <source>
        <dbReference type="Proteomes" id="UP001165405"/>
    </source>
</evidence>
<evidence type="ECO:0000256" key="2">
    <source>
        <dbReference type="ARBA" id="ARBA00022692"/>
    </source>
</evidence>
<dbReference type="EMBL" id="JAKGSG010000041">
    <property type="protein sequence ID" value="MCF4122292.1"/>
    <property type="molecule type" value="Genomic_DNA"/>
</dbReference>
<feature type="transmembrane region" description="Helical" evidence="6">
    <location>
        <begin position="124"/>
        <end position="149"/>
    </location>
</feature>
<dbReference type="RefSeq" id="WP_236090090.1">
    <property type="nucleotide sequence ID" value="NZ_JAKGSG010000041.1"/>
</dbReference>
<keyword evidence="8" id="KW-1185">Reference proteome</keyword>
<keyword evidence="2 6" id="KW-0812">Transmembrane</keyword>
<organism evidence="7 8">
    <name type="scientific">Antribacter soli</name>
    <dbReference type="NCBI Taxonomy" id="2910976"/>
    <lineage>
        <taxon>Bacteria</taxon>
        <taxon>Bacillati</taxon>
        <taxon>Actinomycetota</taxon>
        <taxon>Actinomycetes</taxon>
        <taxon>Micrococcales</taxon>
        <taxon>Promicromonosporaceae</taxon>
        <taxon>Antribacter</taxon>
    </lineage>
</organism>
<feature type="transmembrane region" description="Helical" evidence="6">
    <location>
        <begin position="6"/>
        <end position="24"/>
    </location>
</feature>
<dbReference type="AlphaFoldDB" id="A0AA41QHK5"/>
<reference evidence="7" key="1">
    <citation type="submission" date="2022-01" db="EMBL/GenBank/DDBJ databases">
        <title>Antribacter sp. nov., isolated from Guizhou of China.</title>
        <authorList>
            <person name="Chengliang C."/>
            <person name="Ya Z."/>
        </authorList>
    </citation>
    <scope>NUCLEOTIDE SEQUENCE</scope>
    <source>
        <strain evidence="7">KLBMP 9083</strain>
    </source>
</reference>
<keyword evidence="3 6" id="KW-1133">Transmembrane helix</keyword>
<evidence type="ECO:0000313" key="7">
    <source>
        <dbReference type="EMBL" id="MCF4122292.1"/>
    </source>
</evidence>
<comment type="caution">
    <text evidence="7">The sequence shown here is derived from an EMBL/GenBank/DDBJ whole genome shotgun (WGS) entry which is preliminary data.</text>
</comment>
<evidence type="ECO:0008006" key="9">
    <source>
        <dbReference type="Google" id="ProtNLM"/>
    </source>
</evidence>
<feature type="transmembrane region" description="Helical" evidence="6">
    <location>
        <begin position="36"/>
        <end position="60"/>
    </location>
</feature>
<protein>
    <recommendedName>
        <fullName evidence="9">Isoprenylcysteine carboxylmethyltransferase family protein</fullName>
    </recommendedName>
</protein>
<name>A0AA41QHK5_9MICO</name>
<evidence type="ECO:0000256" key="5">
    <source>
        <dbReference type="SAM" id="MobiDB-lite"/>
    </source>
</evidence>
<evidence type="ECO:0000256" key="1">
    <source>
        <dbReference type="ARBA" id="ARBA00004127"/>
    </source>
</evidence>